<organism evidence="12 13">
    <name type="scientific">Streptomyces hainanensis</name>
    <dbReference type="NCBI Taxonomy" id="402648"/>
    <lineage>
        <taxon>Bacteria</taxon>
        <taxon>Bacillati</taxon>
        <taxon>Actinomycetota</taxon>
        <taxon>Actinomycetes</taxon>
        <taxon>Kitasatosporales</taxon>
        <taxon>Streptomycetaceae</taxon>
        <taxon>Streptomyces</taxon>
    </lineage>
</organism>
<keyword evidence="13" id="KW-1185">Reference proteome</keyword>
<feature type="domain" description="GH26" evidence="11">
    <location>
        <begin position="186"/>
        <end position="481"/>
    </location>
</feature>
<evidence type="ECO:0000256" key="3">
    <source>
        <dbReference type="ARBA" id="ARBA00022801"/>
    </source>
</evidence>
<dbReference type="PROSITE" id="PS50206">
    <property type="entry name" value="RHODANESE_3"/>
    <property type="match status" value="1"/>
</dbReference>
<gene>
    <name evidence="12" type="ORF">E1283_06445</name>
</gene>
<feature type="domain" description="CBM2" evidence="9">
    <location>
        <begin position="485"/>
        <end position="590"/>
    </location>
</feature>
<proteinExistence type="inferred from homology"/>
<feature type="signal peptide" evidence="7">
    <location>
        <begin position="1"/>
        <end position="30"/>
    </location>
</feature>
<dbReference type="InterPro" id="IPR012291">
    <property type="entry name" value="CBM2_carb-bd_dom_sf"/>
</dbReference>
<dbReference type="InterPro" id="IPR022790">
    <property type="entry name" value="GH26_dom"/>
</dbReference>
<feature type="chain" id="PRO_5020555354" description="Beta-mannanase" evidence="7">
    <location>
        <begin position="31"/>
        <end position="592"/>
    </location>
</feature>
<dbReference type="Proteomes" id="UP000295345">
    <property type="component" value="Unassembled WGS sequence"/>
</dbReference>
<evidence type="ECO:0000313" key="12">
    <source>
        <dbReference type="EMBL" id="TDC77835.1"/>
    </source>
</evidence>
<keyword evidence="5" id="KW-0119">Carbohydrate metabolism</keyword>
<dbReference type="AlphaFoldDB" id="A0A4V2Y3U3"/>
<dbReference type="Gene3D" id="2.60.40.290">
    <property type="match status" value="1"/>
</dbReference>
<comment type="caution">
    <text evidence="12">The sequence shown here is derived from an EMBL/GenBank/DDBJ whole genome shotgun (WGS) entry which is preliminary data.</text>
</comment>
<dbReference type="SUPFAM" id="SSF51445">
    <property type="entry name" value="(Trans)glycosidases"/>
    <property type="match status" value="1"/>
</dbReference>
<evidence type="ECO:0000256" key="4">
    <source>
        <dbReference type="ARBA" id="ARBA00023295"/>
    </source>
</evidence>
<dbReference type="Pfam" id="PF16990">
    <property type="entry name" value="CBM_35"/>
    <property type="match status" value="1"/>
</dbReference>
<dbReference type="GO" id="GO:0016985">
    <property type="term" value="F:mannan endo-1,4-beta-mannosidase activity"/>
    <property type="evidence" value="ECO:0007669"/>
    <property type="project" value="InterPro"/>
</dbReference>
<accession>A0A4V2Y3U3</accession>
<dbReference type="Gene3D" id="3.20.20.80">
    <property type="entry name" value="Glycosidases"/>
    <property type="match status" value="1"/>
</dbReference>
<keyword evidence="3 6" id="KW-0378">Hydrolase</keyword>
<dbReference type="RefSeq" id="WP_132816916.1">
    <property type="nucleotide sequence ID" value="NZ_SMKI01000045.1"/>
</dbReference>
<protein>
    <recommendedName>
        <fullName evidence="14">Beta-mannanase</fullName>
    </recommendedName>
</protein>
<dbReference type="PANTHER" id="PTHR40079">
    <property type="entry name" value="MANNAN ENDO-1,4-BETA-MANNOSIDASE E-RELATED"/>
    <property type="match status" value="1"/>
</dbReference>
<dbReference type="Pfam" id="PF02156">
    <property type="entry name" value="Glyco_hydro_26"/>
    <property type="match status" value="1"/>
</dbReference>
<evidence type="ECO:0000256" key="2">
    <source>
        <dbReference type="ARBA" id="ARBA00022729"/>
    </source>
</evidence>
<sequence length="592" mass="63523">PRPRPRLAVLTAGLLTALSLPLLSPATATAAATAADPSVAADTQAVSTYEAEDGTLRGVNVASTAPGYSGTGYVEGFDVAEDEVEITIPDSPGGLHELGVVYRAPYGQKNAVLLLNGAGHGEVTLTPTDAFTSVSAGRVLLEPGDNTVTVRSGWGWYEIDAITVSPVPPRPPHQVTDVPVDPEATPEARSLLSYLASQYGETILSGQQSLDDIAWIEQNIGRTPAIAGLDLIDYSPSRVERGTTSQEVENAVSWDARGGITTFAWHWNAPAGLIDEPGREWWRGFYTDSTTFDVAAALADPSSEEYALLLRDIDAIAVQLGRLQDAGIPVLWRPLHEAEGGWFWWGAKGPEPAKELYRLMYDRLTNTHDLHNLIWVWNSVDPAWYPGDDVVDIVSADSYPPAGDHGPVSGTYERLVDLVDDAKIVAMTENSGIPDPDLLAAYEADWSWFVTWSGDFIRDGVTNSREHLRHVYDHERVITLDELGDFREQGGCVAAHRAVSRWGTGYRAEVTVTNTGVTPLTGWQVSWPLAAGQTLGTAWNARVAAAGSTARATPADWNATLAPGESTTFGYLGATPWPAATLLAPSCVATTS</sequence>
<dbReference type="OrthoDB" id="9816550at2"/>
<evidence type="ECO:0000256" key="5">
    <source>
        <dbReference type="ARBA" id="ARBA00023326"/>
    </source>
</evidence>
<dbReference type="InterPro" id="IPR018366">
    <property type="entry name" value="CBM2_CS"/>
</dbReference>
<keyword evidence="5" id="KW-0624">Polysaccharide degradation</keyword>
<dbReference type="InterPro" id="IPR017853">
    <property type="entry name" value="GH"/>
</dbReference>
<dbReference type="PANTHER" id="PTHR40079:SF4">
    <property type="entry name" value="GH26 DOMAIN-CONTAINING PROTEIN-RELATED"/>
    <property type="match status" value="1"/>
</dbReference>
<dbReference type="PRINTS" id="PR00739">
    <property type="entry name" value="GLHYDRLASE26"/>
</dbReference>
<evidence type="ECO:0000256" key="1">
    <source>
        <dbReference type="ARBA" id="ARBA00007754"/>
    </source>
</evidence>
<keyword evidence="2 7" id="KW-0732">Signal</keyword>
<evidence type="ECO:0000259" key="8">
    <source>
        <dbReference type="PROSITE" id="PS50206"/>
    </source>
</evidence>
<dbReference type="PROSITE" id="PS51175">
    <property type="entry name" value="CBM6"/>
    <property type="match status" value="1"/>
</dbReference>
<dbReference type="GO" id="GO:0006080">
    <property type="term" value="P:substituted mannan metabolic process"/>
    <property type="evidence" value="ECO:0007669"/>
    <property type="project" value="InterPro"/>
</dbReference>
<dbReference type="SMART" id="SM00637">
    <property type="entry name" value="CBD_II"/>
    <property type="match status" value="1"/>
</dbReference>
<dbReference type="InterPro" id="IPR008965">
    <property type="entry name" value="CBM2/CBM3_carb-bd_dom_sf"/>
</dbReference>
<evidence type="ECO:0000259" key="9">
    <source>
        <dbReference type="PROSITE" id="PS51173"/>
    </source>
</evidence>
<dbReference type="InterPro" id="IPR005084">
    <property type="entry name" value="CBM6"/>
</dbReference>
<dbReference type="InterPro" id="IPR001763">
    <property type="entry name" value="Rhodanese-like_dom"/>
</dbReference>
<reference evidence="12 13" key="1">
    <citation type="submission" date="2019-03" db="EMBL/GenBank/DDBJ databases">
        <title>Draft genome sequences of novel Actinobacteria.</title>
        <authorList>
            <person name="Sahin N."/>
            <person name="Ay H."/>
            <person name="Saygin H."/>
        </authorList>
    </citation>
    <scope>NUCLEOTIDE SEQUENCE [LARGE SCALE GENOMIC DNA]</scope>
    <source>
        <strain evidence="12 13">DSM 41900</strain>
    </source>
</reference>
<feature type="active site" description="Proton donor" evidence="6">
    <location>
        <position position="337"/>
    </location>
</feature>
<dbReference type="EMBL" id="SMKI01000045">
    <property type="protein sequence ID" value="TDC77835.1"/>
    <property type="molecule type" value="Genomic_DNA"/>
</dbReference>
<feature type="domain" description="Rhodanese" evidence="8">
    <location>
        <begin position="339"/>
        <end position="354"/>
    </location>
</feature>
<dbReference type="PROSITE" id="PS51173">
    <property type="entry name" value="CBM2"/>
    <property type="match status" value="1"/>
</dbReference>
<dbReference type="Pfam" id="PF00553">
    <property type="entry name" value="CBM_2"/>
    <property type="match status" value="1"/>
</dbReference>
<keyword evidence="4 6" id="KW-0326">Glycosidase</keyword>
<evidence type="ECO:0000259" key="11">
    <source>
        <dbReference type="PROSITE" id="PS51764"/>
    </source>
</evidence>
<evidence type="ECO:0008006" key="14">
    <source>
        <dbReference type="Google" id="ProtNLM"/>
    </source>
</evidence>
<evidence type="ECO:0000256" key="7">
    <source>
        <dbReference type="SAM" id="SignalP"/>
    </source>
</evidence>
<feature type="active site" description="Nucleophile" evidence="6">
    <location>
        <position position="429"/>
    </location>
</feature>
<dbReference type="PROSITE" id="PS51764">
    <property type="entry name" value="GH26"/>
    <property type="match status" value="1"/>
</dbReference>
<evidence type="ECO:0000259" key="10">
    <source>
        <dbReference type="PROSITE" id="PS51175"/>
    </source>
</evidence>
<evidence type="ECO:0000313" key="13">
    <source>
        <dbReference type="Proteomes" id="UP000295345"/>
    </source>
</evidence>
<dbReference type="Gene3D" id="2.60.120.260">
    <property type="entry name" value="Galactose-binding domain-like"/>
    <property type="match status" value="1"/>
</dbReference>
<dbReference type="SUPFAM" id="SSF49384">
    <property type="entry name" value="Carbohydrate-binding domain"/>
    <property type="match status" value="1"/>
</dbReference>
<feature type="domain" description="CBM6" evidence="10">
    <location>
        <begin position="47"/>
        <end position="165"/>
    </location>
</feature>
<dbReference type="PROSITE" id="PS00561">
    <property type="entry name" value="CBM2_A"/>
    <property type="match status" value="1"/>
</dbReference>
<feature type="non-terminal residue" evidence="12">
    <location>
        <position position="1"/>
    </location>
</feature>
<evidence type="ECO:0000256" key="6">
    <source>
        <dbReference type="PROSITE-ProRule" id="PRU01100"/>
    </source>
</evidence>
<comment type="similarity">
    <text evidence="1 6">Belongs to the glycosyl hydrolase 26 family.</text>
</comment>
<dbReference type="SUPFAM" id="SSF49785">
    <property type="entry name" value="Galactose-binding domain-like"/>
    <property type="match status" value="1"/>
</dbReference>
<dbReference type="GO" id="GO:0000272">
    <property type="term" value="P:polysaccharide catabolic process"/>
    <property type="evidence" value="ECO:0007669"/>
    <property type="project" value="UniProtKB-KW"/>
</dbReference>
<dbReference type="GO" id="GO:0030247">
    <property type="term" value="F:polysaccharide binding"/>
    <property type="evidence" value="ECO:0007669"/>
    <property type="project" value="UniProtKB-UniRule"/>
</dbReference>
<name>A0A4V2Y3U3_9ACTN</name>
<dbReference type="InterPro" id="IPR000805">
    <property type="entry name" value="Glyco_hydro_26"/>
</dbReference>
<dbReference type="InterPro" id="IPR001919">
    <property type="entry name" value="CBD2"/>
</dbReference>
<dbReference type="CDD" id="cd04086">
    <property type="entry name" value="CBM35_mannanase-like"/>
    <property type="match status" value="1"/>
</dbReference>
<dbReference type="InterPro" id="IPR008979">
    <property type="entry name" value="Galactose-bd-like_sf"/>
</dbReference>